<dbReference type="Proteomes" id="UP001231649">
    <property type="component" value="Chromosome 30"/>
</dbReference>
<reference evidence="1" key="1">
    <citation type="submission" date="2023-03" db="EMBL/GenBank/DDBJ databases">
        <title>Chromosome-level genomes of two armyworms, Mythimna separata and Mythimna loreyi, provide insights into the biosynthesis and reception of sex pheromones.</title>
        <authorList>
            <person name="Zhao H."/>
        </authorList>
    </citation>
    <scope>NUCLEOTIDE SEQUENCE</scope>
    <source>
        <strain evidence="1">BeijingLab</strain>
    </source>
</reference>
<accession>A0ACC2PZR6</accession>
<name>A0ACC2PZR6_9NEOP</name>
<evidence type="ECO:0000313" key="1">
    <source>
        <dbReference type="EMBL" id="KAJ8704876.1"/>
    </source>
</evidence>
<evidence type="ECO:0000313" key="2">
    <source>
        <dbReference type="Proteomes" id="UP001231649"/>
    </source>
</evidence>
<protein>
    <submittedName>
        <fullName evidence="1">Uncharacterized protein</fullName>
    </submittedName>
</protein>
<gene>
    <name evidence="1" type="ORF">PYW08_012196</name>
</gene>
<proteinExistence type="predicted"/>
<keyword evidence="2" id="KW-1185">Reference proteome</keyword>
<comment type="caution">
    <text evidence="1">The sequence shown here is derived from an EMBL/GenBank/DDBJ whole genome shotgun (WGS) entry which is preliminary data.</text>
</comment>
<dbReference type="EMBL" id="CM056806">
    <property type="protein sequence ID" value="KAJ8704876.1"/>
    <property type="molecule type" value="Genomic_DNA"/>
</dbReference>
<sequence length="1130" mass="131311">MADTTRKRSRKSKLVPRQCPFDEEDLELQVPATKIPKNLKQMTNDAKNLEATTSLFKLTSKLVETSLEATTSSENLKIPEETYDTSVLKKINASARNSLELEETPSRKFEINIEVESCEEDEDDVVKEITENIQPNSPVKEDVVESVPFLKTEEEEETQIAVAPQPINLNLEGILEAVDKLQSSVNIANKILSLYVRNTIGYEQKTKLESHWLENQIQAALDVWSDWHSRSFHRGDPLFYKCYVCKKSYWYLSDFRKHLFSKHTNDKKLYISVERYETHEANLIAYHKELMVIQDIYTPGLCYRCGRDYTAHNAGSRHLGKYYKEDGCPRYFFSCTGLRGHYTSCSVCPVQKRPLKCVICKIGYDTLEEVTEHLILSHSVRSDVPILTNFANNNSELEQEESKYLHDCAKNVLGNNVDCVHDLLSDPKNLLESNKKWLIGTFKCDICGLKMGYSCLKYEHMLSHTDEFMVVKKCTACEGLNIFVNNDEADAHWNLQHKNVDSRDEQNNFHKIFVPWSCVYQSLAKFEQESRPKVQESTTEVQESVAEEQESDVDEKPSIFELEEAAAMFTNQFESTDFKIGDTVIKEEPLDSEDSTGLVIKEEPLEAEEQKFEEEDETQNFGEESETQNLDNQIQVKEEIDEEIDEYDDLIKLDFNLEDLLVEKSGEEREVEETQDSENEYLDNISEGSQDSIVEPKARGKKRRVKKIYKCTCGFEALHKEYRRHLAFNCTKHVYIQSKKLKCTKCNTTFNSMQKYLKHFEDHGYPNLACPECLKEFENYTEMGQHIHMHIRQNFLRVKMITHEGETMGKPIHQCTKCSARIDHPDFFDHWEKHIKARPATSIKLVTKPKPIDAKNGQLKESVMKECIARLMVPTKQCNVCLRHFNRVNECKRHIIEHMLVDAYTQKYVYKELRCQICEDGFQLSDRYKKHMRDHAALPVYKCELCDRTFSDSSNFTKHKKVHNLKVITCDLCGKKFQSKISLEKHLEKHKNTKPIPCNICKKVFYFDSSYRRHVRAYHDKPASEYRCNICGDRFPSLKFKWDHMWEVHEERKHKADCPICHKSFRKFSDVRSHAKTAHMMAITVVGIKTAKPQVAVKIREPTTPGIHSSTWPTLTVGPETETLVIYDSD</sequence>
<organism evidence="1 2">
    <name type="scientific">Mythimna loreyi</name>
    <dbReference type="NCBI Taxonomy" id="667449"/>
    <lineage>
        <taxon>Eukaryota</taxon>
        <taxon>Metazoa</taxon>
        <taxon>Ecdysozoa</taxon>
        <taxon>Arthropoda</taxon>
        <taxon>Hexapoda</taxon>
        <taxon>Insecta</taxon>
        <taxon>Pterygota</taxon>
        <taxon>Neoptera</taxon>
        <taxon>Endopterygota</taxon>
        <taxon>Lepidoptera</taxon>
        <taxon>Glossata</taxon>
        <taxon>Ditrysia</taxon>
        <taxon>Noctuoidea</taxon>
        <taxon>Noctuidae</taxon>
        <taxon>Noctuinae</taxon>
        <taxon>Hadenini</taxon>
        <taxon>Mythimna</taxon>
    </lineage>
</organism>